<dbReference type="EMBL" id="FLUQ01000003">
    <property type="protein sequence ID" value="SBW07462.1"/>
    <property type="molecule type" value="Genomic_DNA"/>
</dbReference>
<dbReference type="EC" id="2.3.1.54" evidence="6"/>
<evidence type="ECO:0000256" key="2">
    <source>
        <dbReference type="ARBA" id="ARBA00023239"/>
    </source>
</evidence>
<name>A0A212K740_9DELT</name>
<dbReference type="PROSITE" id="PS51149">
    <property type="entry name" value="GLY_RADICAL_2"/>
    <property type="match status" value="1"/>
</dbReference>
<dbReference type="PROSITE" id="PS51554">
    <property type="entry name" value="PFL"/>
    <property type="match status" value="1"/>
</dbReference>
<dbReference type="InterPro" id="IPR004184">
    <property type="entry name" value="PFL_dom"/>
</dbReference>
<evidence type="ECO:0000256" key="3">
    <source>
        <dbReference type="PROSITE-ProRule" id="PRU00493"/>
    </source>
</evidence>
<evidence type="ECO:0000259" key="5">
    <source>
        <dbReference type="PROSITE" id="PS51554"/>
    </source>
</evidence>
<keyword evidence="6" id="KW-0012">Acyltransferase</keyword>
<dbReference type="PANTHER" id="PTHR43641">
    <property type="entry name" value="FORMATE ACETYLTRANSFERASE 3-RELATED"/>
    <property type="match status" value="1"/>
</dbReference>
<dbReference type="AlphaFoldDB" id="A0A212K740"/>
<dbReference type="InterPro" id="IPR051215">
    <property type="entry name" value="GRE"/>
</dbReference>
<dbReference type="PANTHER" id="PTHR43641:SF2">
    <property type="entry name" value="DEHYDRATASE YBIW-RELATED"/>
    <property type="match status" value="1"/>
</dbReference>
<gene>
    <name evidence="6" type="ORF">KL86DPRO_30060</name>
</gene>
<dbReference type="InterPro" id="IPR001150">
    <property type="entry name" value="Gly_radical"/>
</dbReference>
<proteinExistence type="predicted"/>
<evidence type="ECO:0000259" key="4">
    <source>
        <dbReference type="PROSITE" id="PS51149"/>
    </source>
</evidence>
<organism evidence="6">
    <name type="scientific">uncultured delta proteobacterium</name>
    <dbReference type="NCBI Taxonomy" id="34034"/>
    <lineage>
        <taxon>Bacteria</taxon>
        <taxon>Deltaproteobacteria</taxon>
        <taxon>environmental samples</taxon>
    </lineage>
</organism>
<feature type="modified residue" description="Glycine radical" evidence="3">
    <location>
        <position position="767"/>
    </location>
</feature>
<accession>A0A212K740</accession>
<evidence type="ECO:0000256" key="1">
    <source>
        <dbReference type="ARBA" id="ARBA00022818"/>
    </source>
</evidence>
<dbReference type="Pfam" id="PF02901">
    <property type="entry name" value="PFL-like"/>
    <property type="match status" value="1"/>
</dbReference>
<evidence type="ECO:0000313" key="6">
    <source>
        <dbReference type="EMBL" id="SBW07462.1"/>
    </source>
</evidence>
<keyword evidence="1 3" id="KW-0556">Organic radical</keyword>
<dbReference type="GO" id="GO:0005829">
    <property type="term" value="C:cytosol"/>
    <property type="evidence" value="ECO:0007669"/>
    <property type="project" value="TreeGrafter"/>
</dbReference>
<dbReference type="Pfam" id="PF01228">
    <property type="entry name" value="Gly_radical"/>
    <property type="match status" value="1"/>
</dbReference>
<keyword evidence="2" id="KW-0456">Lyase</keyword>
<feature type="domain" description="Glycine radical" evidence="4">
    <location>
        <begin position="671"/>
        <end position="773"/>
    </location>
</feature>
<protein>
    <submittedName>
        <fullName evidence="6">Putative Formate acetyltransferase 2</fullName>
        <ecNumber evidence="6">2.3.1.54</ecNumber>
    </submittedName>
</protein>
<feature type="domain" description="PFL" evidence="5">
    <location>
        <begin position="13"/>
        <end position="664"/>
    </location>
</feature>
<dbReference type="SUPFAM" id="SSF51998">
    <property type="entry name" value="PFL-like glycyl radical enzymes"/>
    <property type="match status" value="1"/>
</dbReference>
<reference evidence="6" key="1">
    <citation type="submission" date="2016-04" db="EMBL/GenBank/DDBJ databases">
        <authorList>
            <person name="Evans L.H."/>
            <person name="Alamgir A."/>
            <person name="Owens N."/>
            <person name="Weber N.D."/>
            <person name="Virtaneva K."/>
            <person name="Barbian K."/>
            <person name="Babar A."/>
            <person name="Rosenke K."/>
        </authorList>
    </citation>
    <scope>NUCLEOTIDE SEQUENCE</scope>
    <source>
        <strain evidence="6">86</strain>
    </source>
</reference>
<dbReference type="Gene3D" id="3.20.70.20">
    <property type="match status" value="1"/>
</dbReference>
<sequence>MVIPNIINSNTSIRVQGLKELFLSRSPQMCSERAVVYTEVYRSMEASPRVLTRAVALRETLARMPIFIDPGEVIMGHPASKPRGVEVFPEAGIEFIHTLDSGKTKQSNRIFISPETCGALRALAPYWRGKTLADAFSALRPPSIKAAVEAGLIYGPHAWSGFAQVSPDYDKLLRVGILGIREELEQRLKDLPVTDPQHAEKVTLYHACLEVCQGLATLARRHQKLVLDLTAREDDPDRLAELDTMAALLERIPLHPARNFREAVQAFWFMHLAAHIESNGSAITPGRFDQYMWPFLKRDLTEGAISPEAAQELIDMLFLKFCEIIRLGEDGAAEAHAGYAAGQNLTVGGLGNDGEDATNPLSHMCLQANSHIGLTQPNVTARLHRLTPENFLESIVQSLCCGNGMPQVVNDERVVPALERYGIPLSEARDYIPAGGSVVTVGSHWGRCHGGCLNIAKVLEVTLGDGRDILFGSPLGLHAPVEGCERFECFLRIFDRQMEYAASLQLCDANLADHIHQQIMPLPFLSLFIGGCLEKGREATAGGARYNTTGLLGVGLPNCADSLEAVRTFVFEEKRLTFAEFRDILAQNFRGNKMLRQRALTSLPKFGNGIESVDLLAARVADRYFDIVEKHGNYRNGRFWPALCSEGTHIGLGAKTAASPDGRLAGFPLADGLSPKHDANDKGYAGVAASLGRISLDRALNGVFVSQRLPEKMIATAQGRDKLVRLLCEFVEKGCFHQQFVFADDETVSQTQRPPHEYRHRAAGAAGHDAFFY</sequence>
<keyword evidence="6" id="KW-0808">Transferase</keyword>
<dbReference type="GO" id="GO:0016829">
    <property type="term" value="F:lyase activity"/>
    <property type="evidence" value="ECO:0007669"/>
    <property type="project" value="UniProtKB-KW"/>
</dbReference>
<dbReference type="GO" id="GO:0008861">
    <property type="term" value="F:formate C-acetyltransferase activity"/>
    <property type="evidence" value="ECO:0007669"/>
    <property type="project" value="UniProtKB-EC"/>
</dbReference>